<evidence type="ECO:0000313" key="6">
    <source>
        <dbReference type="Proteomes" id="UP001168883"/>
    </source>
</evidence>
<accession>A0ABT8V7J3</accession>
<dbReference type="InterPro" id="IPR055372">
    <property type="entry name" value="CBM96"/>
</dbReference>
<dbReference type="Pfam" id="PF24517">
    <property type="entry name" value="CBM96"/>
    <property type="match status" value="2"/>
</dbReference>
<dbReference type="EMBL" id="JAUMKJ010000010">
    <property type="protein sequence ID" value="MDO3677423.1"/>
    <property type="molecule type" value="Genomic_DNA"/>
</dbReference>
<evidence type="ECO:0000256" key="2">
    <source>
        <dbReference type="ARBA" id="ARBA00022525"/>
    </source>
</evidence>
<proteinExistence type="predicted"/>
<comment type="subcellular location">
    <subcellularLocation>
        <location evidence="1">Secreted</location>
    </subcellularLocation>
</comment>
<keyword evidence="3" id="KW-0732">Signal</keyword>
<sequence length="1479" mass="161401">MRKGPISVIVALSMVIALFFAAPEKKAFANNLLVNPSFETDSDNDGIPDGWSKVVTAGAPSISLDSSSASDGAQSVKMTGTQASDSGSIKYTYVLPGQSNLGYKVSAAHKTAGLVSLDKGAAIVIHFYNNSGQTRGTDTIVRGNKNDSDWTVLERMVTVPTGATKVDISLTLTNASGTVWWDNVRLLPVAQLGNGDFENDSNADGVPDQWSFSGGGSVSAETVHTYNWNRSLKVVNASSQSQSVLSQSFPLDPAYADGARFSVYYRTDNVEPTTAYTDGVLAKVSFLDAADTETGFPVYVKGNNGSNMWGRLDLKFKPPSGAAKLKIELIIRGAAGTVWWDLAQVMAERLEPDSVMKPKFSNWNGRPVISWMNQPNVAKYSLQVSADPTFASGVTTFEEILGITYRIPVDLPEGISYVRIKAIPPSGQATSYGPPLKIKTQRLEAYPDLITPNVTPGANDYSLLAFTPDTASVATVDILSGQTVVRTLTSGESMAADVRKTLKWDGKDDGGSYVANGTYTARLTLNVNGTNYVSLAPIQVNNNDLSGYIGLENNKDWSNFYKEQMELTAIHAMGQIDPATGRDVTIPTDNYTDGTHSSASAAFLLAHAYYEPGSSLYQSASALELAVKAMDFVLSREVSFTGSWTKERDLDENIDRFLAVDLIQAYDLLKNEPLIPQAKRDAWRNLIARAAQYQMNTYPLTASYGDYPNQDQNYVAVLGMAGVLLGNPSMIAEAKNVLQKQFNDVGVNGGALYIYGGNPVPLYQKHVSEWYLYYKYTRDPQYVVDLIASTKEYYPLAFSRNGQSEYATSGELKQAWLTSELPSGVDAVTAITGDGRNKMSGNVIKEFYIRPYWDGATSLSVTTFTAQTRDANINHIAPVTVPDYNVVKDEDIKGIRARWGTFDAALSNNKNSPTLATASLNKFDDKYLVRDSYLANVYMESNEGEIRNPRQFTWYYFMPPLDENSRGPAYQSDAVGKRVLAGDKLGVQYTKFIPVSGYTWKYTSDNTAANDWISRQTWITFKNRLIAMNSMSLRDTATTVNSGRSHFVRSRFMFGPMNGTLSTMLDSNKNDLYGSFNQMGFWIQKRGSANWEFNTNIQHSFEPGTIFARHGQGIAIQKKKGTGGNVAWGPYATDPDKRMSYNAVFFPLENHTSGKAWHDSASNNVSFGTASGNVCTAQIDADDGTKHVYFVASNQDAVTQATYMPVTLPNGKYTLNKYTDDTGVAASSTEIEVTNGSYSIFDQLNGESVHVYEFLFVSDIDITSKLYPIADAYVRSGAYAGTNFGGDPRLVIKTSTGDGDRRSYLKFDLSSLLLPATPAGVTGSVYSPTVTGQVYRPHVTGDVYQPSVTGNVYLPNVTGSVYQNSVTDAVYSVKLGLYMGVIEGAPASTVTTNVYAVDNDAWTEYGINFNNKPPAGALLGSMNLNAVNAYREIDVTAYVLSQLASDKTASFVVINPKSLYTEGSSRQGANKPYLIIERR</sequence>
<dbReference type="SUPFAM" id="SSF48230">
    <property type="entry name" value="Chondroitin AC/alginate lyase"/>
    <property type="match status" value="1"/>
</dbReference>
<dbReference type="Gene3D" id="2.60.120.260">
    <property type="entry name" value="Galactose-binding domain-like"/>
    <property type="match status" value="2"/>
</dbReference>
<dbReference type="Proteomes" id="UP001168883">
    <property type="component" value="Unassembled WGS sequence"/>
</dbReference>
<evidence type="ECO:0000313" key="5">
    <source>
        <dbReference type="EMBL" id="MDO3677423.1"/>
    </source>
</evidence>
<dbReference type="RefSeq" id="WP_302878139.1">
    <property type="nucleotide sequence ID" value="NZ_JAUMKJ010000010.1"/>
</dbReference>
<organism evidence="5 6">
    <name type="scientific">Paenibacillus ehimensis</name>
    <dbReference type="NCBI Taxonomy" id="79264"/>
    <lineage>
        <taxon>Bacteria</taxon>
        <taxon>Bacillati</taxon>
        <taxon>Bacillota</taxon>
        <taxon>Bacilli</taxon>
        <taxon>Bacillales</taxon>
        <taxon>Paenibacillaceae</taxon>
        <taxon>Paenibacillus</taxon>
    </lineage>
</organism>
<dbReference type="SUPFAM" id="SSF49785">
    <property type="entry name" value="Galactose-binding domain-like"/>
    <property type="match status" value="1"/>
</dbReference>
<feature type="domain" description="Carbohydrate-binding module family 96" evidence="4">
    <location>
        <begin position="1366"/>
        <end position="1477"/>
    </location>
</feature>
<comment type="caution">
    <text evidence="5">The sequence shown here is derived from an EMBL/GenBank/DDBJ whole genome shotgun (WGS) entry which is preliminary data.</text>
</comment>
<evidence type="ECO:0000259" key="4">
    <source>
        <dbReference type="Pfam" id="PF24517"/>
    </source>
</evidence>
<gene>
    <name evidence="5" type="ORF">Q3C12_10470</name>
</gene>
<name>A0ABT8V7J3_9BACL</name>
<dbReference type="Gene3D" id="1.50.10.100">
    <property type="entry name" value="Chondroitin AC/alginate lyase"/>
    <property type="match status" value="1"/>
</dbReference>
<protein>
    <submittedName>
        <fullName evidence="5">DNRLRE domain-containing protein</fullName>
    </submittedName>
</protein>
<reference evidence="5" key="1">
    <citation type="submission" date="2023-07" db="EMBL/GenBank/DDBJ databases">
        <authorList>
            <person name="Aktuganov G."/>
            <person name="Boyko T."/>
            <person name="Delegan Y."/>
            <person name="Galimzianova N."/>
            <person name="Gilvanova E."/>
            <person name="Korobov V."/>
            <person name="Kuzmina L."/>
            <person name="Melentiev A."/>
            <person name="Milman P."/>
            <person name="Ryabova A."/>
            <person name="Stupak E."/>
            <person name="Yasakov T."/>
            <person name="Zharikova N."/>
            <person name="Zhurenko E."/>
        </authorList>
    </citation>
    <scope>NUCLEOTIDE SEQUENCE</scope>
    <source>
        <strain evidence="5">IB-739</strain>
    </source>
</reference>
<dbReference type="NCBIfam" id="NF033679">
    <property type="entry name" value="DNRLRE_dom"/>
    <property type="match status" value="2"/>
</dbReference>
<dbReference type="Gene3D" id="2.60.40.10">
    <property type="entry name" value="Immunoglobulins"/>
    <property type="match status" value="1"/>
</dbReference>
<keyword evidence="6" id="KW-1185">Reference proteome</keyword>
<dbReference type="InterPro" id="IPR008979">
    <property type="entry name" value="Galactose-bd-like_sf"/>
</dbReference>
<feature type="domain" description="Carbohydrate-binding module family 96" evidence="4">
    <location>
        <begin position="1263"/>
        <end position="1311"/>
    </location>
</feature>
<evidence type="ECO:0000256" key="1">
    <source>
        <dbReference type="ARBA" id="ARBA00004613"/>
    </source>
</evidence>
<dbReference type="Gene3D" id="2.60.40.4070">
    <property type="match status" value="1"/>
</dbReference>
<evidence type="ECO:0000256" key="3">
    <source>
        <dbReference type="ARBA" id="ARBA00022729"/>
    </source>
</evidence>
<dbReference type="InterPro" id="IPR008929">
    <property type="entry name" value="Chondroitin_lyas"/>
</dbReference>
<dbReference type="InterPro" id="IPR013783">
    <property type="entry name" value="Ig-like_fold"/>
</dbReference>
<keyword evidence="2" id="KW-0964">Secreted</keyword>